<keyword evidence="10" id="KW-1185">Reference proteome</keyword>
<reference evidence="9 10" key="1">
    <citation type="submission" date="2019-06" db="EMBL/GenBank/DDBJ databases">
        <title>Sequencing the genomes of 1000 actinobacteria strains.</title>
        <authorList>
            <person name="Klenk H.-P."/>
        </authorList>
    </citation>
    <scope>NUCLEOTIDE SEQUENCE [LARGE SCALE GENOMIC DNA]</scope>
    <source>
        <strain evidence="9 10">DSM 19828</strain>
    </source>
</reference>
<dbReference type="PIRSF" id="PIRSF021697">
    <property type="entry name" value="UCP021697"/>
    <property type="match status" value="1"/>
</dbReference>
<feature type="domain" description="RDD" evidence="8">
    <location>
        <begin position="41"/>
        <end position="148"/>
    </location>
</feature>
<dbReference type="RefSeq" id="WP_129624053.1">
    <property type="nucleotide sequence ID" value="NZ_BAABCI010000034.1"/>
</dbReference>
<keyword evidence="5 7" id="KW-0472">Membrane</keyword>
<dbReference type="AlphaFoldDB" id="A0A542EFS8"/>
<keyword evidence="2" id="KW-1003">Cell membrane</keyword>
<protein>
    <submittedName>
        <fullName evidence="9">Putative RDD family membrane protein YckC</fullName>
    </submittedName>
</protein>
<accession>A0A542EFS8</accession>
<dbReference type="InterPro" id="IPR016795">
    <property type="entry name" value="UCP021697"/>
</dbReference>
<gene>
    <name evidence="9" type="ORF">FB459_1648</name>
</gene>
<comment type="subcellular location">
    <subcellularLocation>
        <location evidence="1">Cell membrane</location>
        <topology evidence="1">Multi-pass membrane protein</topology>
    </subcellularLocation>
</comment>
<evidence type="ECO:0000313" key="10">
    <source>
        <dbReference type="Proteomes" id="UP000320806"/>
    </source>
</evidence>
<feature type="transmembrane region" description="Helical" evidence="7">
    <location>
        <begin position="115"/>
        <end position="136"/>
    </location>
</feature>
<evidence type="ECO:0000256" key="5">
    <source>
        <dbReference type="ARBA" id="ARBA00023136"/>
    </source>
</evidence>
<dbReference type="EMBL" id="VFMO01000001">
    <property type="protein sequence ID" value="TQJ14201.1"/>
    <property type="molecule type" value="Genomic_DNA"/>
</dbReference>
<evidence type="ECO:0000259" key="8">
    <source>
        <dbReference type="Pfam" id="PF06271"/>
    </source>
</evidence>
<feature type="transmembrane region" description="Helical" evidence="7">
    <location>
        <begin position="47"/>
        <end position="69"/>
    </location>
</feature>
<evidence type="ECO:0000256" key="2">
    <source>
        <dbReference type="ARBA" id="ARBA00022475"/>
    </source>
</evidence>
<name>A0A542EFS8_9MICO</name>
<feature type="transmembrane region" description="Helical" evidence="7">
    <location>
        <begin position="81"/>
        <end position="103"/>
    </location>
</feature>
<comment type="caution">
    <text evidence="9">The sequence shown here is derived from an EMBL/GenBank/DDBJ whole genome shotgun (WGS) entry which is preliminary data.</text>
</comment>
<dbReference type="Pfam" id="PF06271">
    <property type="entry name" value="RDD"/>
    <property type="match status" value="1"/>
</dbReference>
<dbReference type="InterPro" id="IPR051791">
    <property type="entry name" value="Pra-immunoreactive"/>
</dbReference>
<evidence type="ECO:0000256" key="4">
    <source>
        <dbReference type="ARBA" id="ARBA00022989"/>
    </source>
</evidence>
<evidence type="ECO:0000256" key="3">
    <source>
        <dbReference type="ARBA" id="ARBA00022692"/>
    </source>
</evidence>
<organism evidence="9 10">
    <name type="scientific">Yimella lutea</name>
    <dbReference type="NCBI Taxonomy" id="587872"/>
    <lineage>
        <taxon>Bacteria</taxon>
        <taxon>Bacillati</taxon>
        <taxon>Actinomycetota</taxon>
        <taxon>Actinomycetes</taxon>
        <taxon>Micrococcales</taxon>
        <taxon>Dermacoccaceae</taxon>
        <taxon>Yimella</taxon>
    </lineage>
</organism>
<evidence type="ECO:0000256" key="7">
    <source>
        <dbReference type="SAM" id="Phobius"/>
    </source>
</evidence>
<evidence type="ECO:0000313" key="9">
    <source>
        <dbReference type="EMBL" id="TQJ14201.1"/>
    </source>
</evidence>
<evidence type="ECO:0000256" key="1">
    <source>
        <dbReference type="ARBA" id="ARBA00004651"/>
    </source>
</evidence>
<dbReference type="InterPro" id="IPR010432">
    <property type="entry name" value="RDD"/>
</dbReference>
<keyword evidence="3 7" id="KW-0812">Transmembrane</keyword>
<dbReference type="GO" id="GO:0005886">
    <property type="term" value="C:plasma membrane"/>
    <property type="evidence" value="ECO:0007669"/>
    <property type="project" value="UniProtKB-SubCell"/>
</dbReference>
<dbReference type="OrthoDB" id="5187110at2"/>
<feature type="region of interest" description="Disordered" evidence="6">
    <location>
        <begin position="19"/>
        <end position="38"/>
    </location>
</feature>
<keyword evidence="4 7" id="KW-1133">Transmembrane helix</keyword>
<dbReference type="Proteomes" id="UP000320806">
    <property type="component" value="Unassembled WGS sequence"/>
</dbReference>
<dbReference type="PANTHER" id="PTHR36115">
    <property type="entry name" value="PROLINE-RICH ANTIGEN HOMOLOG-RELATED"/>
    <property type="match status" value="1"/>
</dbReference>
<dbReference type="PANTHER" id="PTHR36115:SF6">
    <property type="entry name" value="PROLINE-RICH ANTIGEN HOMOLOG"/>
    <property type="match status" value="1"/>
</dbReference>
<evidence type="ECO:0000256" key="6">
    <source>
        <dbReference type="SAM" id="MobiDB-lite"/>
    </source>
</evidence>
<proteinExistence type="predicted"/>
<sequence length="156" mass="16793">MVDRRDVGSWLEGPGAVRERAEGDYPGRDLGLPESGPGSIARTGPRAIALVIDWALCSLIAAGLLGFSWGEPGAGSFKPLLVFVIENILLVGTLGMTVGHRIMGLMVLRVDGERAGLVPATIRTLLLALVLPAVIWDKDERGFHDRIARTMIVRTR</sequence>